<gene>
    <name evidence="5" type="primary">106075905</name>
</gene>
<keyword evidence="3" id="KW-0560">Oxidoreductase</keyword>
<evidence type="ECO:0000256" key="3">
    <source>
        <dbReference type="ARBA" id="ARBA00023002"/>
    </source>
</evidence>
<dbReference type="PRINTS" id="PR00080">
    <property type="entry name" value="SDRFAMILY"/>
</dbReference>
<sequence length="173" mass="18882">MKELALITGATRGIGASIARKRISDIEQKYGRTISVLVNNAGITRDKMFHKIELSDDWESVIKTNLFSCFCMSNAVIKQMREKNHGRIINISSVNGLSGHVGQTNYAASKAGIIGFTKSLALENASKGVTVNAIAPGYTETSMTKSMDPKILESIKEMVPMKRLCTPEEIAET</sequence>
<dbReference type="STRING" id="6526.A0A2C9KIR0"/>
<dbReference type="AlphaFoldDB" id="A0A2C9KIR0"/>
<dbReference type="KEGG" id="bgt:106075905"/>
<evidence type="ECO:0000313" key="6">
    <source>
        <dbReference type="Proteomes" id="UP000076420"/>
    </source>
</evidence>
<reference evidence="5" key="1">
    <citation type="submission" date="2020-05" db="UniProtKB">
        <authorList>
            <consortium name="EnsemblMetazoa"/>
        </authorList>
    </citation>
    <scope>IDENTIFICATION</scope>
    <source>
        <strain evidence="5">BB02</strain>
    </source>
</reference>
<evidence type="ECO:0000256" key="1">
    <source>
        <dbReference type="ARBA" id="ARBA00006484"/>
    </source>
</evidence>
<dbReference type="Pfam" id="PF00106">
    <property type="entry name" value="adh_short"/>
    <property type="match status" value="1"/>
</dbReference>
<dbReference type="EnsemblMetazoa" id="BGLB020129-RA">
    <property type="protein sequence ID" value="BGLB020129-PA"/>
    <property type="gene ID" value="BGLB020129"/>
</dbReference>
<dbReference type="Proteomes" id="UP000076420">
    <property type="component" value="Unassembled WGS sequence"/>
</dbReference>
<dbReference type="PROSITE" id="PS00061">
    <property type="entry name" value="ADH_SHORT"/>
    <property type="match status" value="1"/>
</dbReference>
<dbReference type="GO" id="GO:0004316">
    <property type="term" value="F:3-oxoacyl-[acyl-carrier-protein] reductase (NADPH) activity"/>
    <property type="evidence" value="ECO:0007669"/>
    <property type="project" value="UniProtKB-EC"/>
</dbReference>
<proteinExistence type="inferred from homology"/>
<dbReference type="PANTHER" id="PTHR42879">
    <property type="entry name" value="3-OXOACYL-(ACYL-CARRIER-PROTEIN) REDUCTASE"/>
    <property type="match status" value="1"/>
</dbReference>
<name>A0A2C9KIR0_BIOGL</name>
<dbReference type="InterPro" id="IPR002347">
    <property type="entry name" value="SDR_fam"/>
</dbReference>
<evidence type="ECO:0000313" key="5">
    <source>
        <dbReference type="EnsemblMetazoa" id="BGLB020129-PA"/>
    </source>
</evidence>
<accession>A0A2C9KIR0</accession>
<organism evidence="5 6">
    <name type="scientific">Biomphalaria glabrata</name>
    <name type="common">Bloodfluke planorb</name>
    <name type="synonym">Freshwater snail</name>
    <dbReference type="NCBI Taxonomy" id="6526"/>
    <lineage>
        <taxon>Eukaryota</taxon>
        <taxon>Metazoa</taxon>
        <taxon>Spiralia</taxon>
        <taxon>Lophotrochozoa</taxon>
        <taxon>Mollusca</taxon>
        <taxon>Gastropoda</taxon>
        <taxon>Heterobranchia</taxon>
        <taxon>Euthyneura</taxon>
        <taxon>Panpulmonata</taxon>
        <taxon>Hygrophila</taxon>
        <taxon>Lymnaeoidea</taxon>
        <taxon>Planorbidae</taxon>
        <taxon>Biomphalaria</taxon>
    </lineage>
</organism>
<dbReference type="PRINTS" id="PR00081">
    <property type="entry name" value="GDHRDH"/>
</dbReference>
<dbReference type="Gene3D" id="3.40.50.720">
    <property type="entry name" value="NAD(P)-binding Rossmann-like Domain"/>
    <property type="match status" value="1"/>
</dbReference>
<dbReference type="VEuPathDB" id="VectorBase:BGLB020129"/>
<dbReference type="InterPro" id="IPR036291">
    <property type="entry name" value="NAD(P)-bd_dom_sf"/>
</dbReference>
<evidence type="ECO:0000256" key="2">
    <source>
        <dbReference type="ARBA" id="ARBA00012948"/>
    </source>
</evidence>
<dbReference type="GO" id="GO:0032787">
    <property type="term" value="P:monocarboxylic acid metabolic process"/>
    <property type="evidence" value="ECO:0007669"/>
    <property type="project" value="UniProtKB-ARBA"/>
</dbReference>
<dbReference type="PANTHER" id="PTHR42879:SF2">
    <property type="entry name" value="3-OXOACYL-[ACYL-CARRIER-PROTEIN] REDUCTASE FABG"/>
    <property type="match status" value="1"/>
</dbReference>
<comment type="similarity">
    <text evidence="1">Belongs to the short-chain dehydrogenases/reductases (SDR) family.</text>
</comment>
<evidence type="ECO:0000256" key="4">
    <source>
        <dbReference type="ARBA" id="ARBA00048508"/>
    </source>
</evidence>
<dbReference type="SUPFAM" id="SSF51735">
    <property type="entry name" value="NAD(P)-binding Rossmann-fold domains"/>
    <property type="match status" value="1"/>
</dbReference>
<dbReference type="InterPro" id="IPR020904">
    <property type="entry name" value="Sc_DH/Rdtase_CS"/>
</dbReference>
<comment type="catalytic activity">
    <reaction evidence="4">
        <text>a (3R)-hydroxyacyl-[ACP] + NADP(+) = a 3-oxoacyl-[ACP] + NADPH + H(+)</text>
        <dbReference type="Rhea" id="RHEA:17397"/>
        <dbReference type="Rhea" id="RHEA-COMP:9916"/>
        <dbReference type="Rhea" id="RHEA-COMP:9945"/>
        <dbReference type="ChEBI" id="CHEBI:15378"/>
        <dbReference type="ChEBI" id="CHEBI:57783"/>
        <dbReference type="ChEBI" id="CHEBI:58349"/>
        <dbReference type="ChEBI" id="CHEBI:78776"/>
        <dbReference type="ChEBI" id="CHEBI:78827"/>
        <dbReference type="EC" id="1.1.1.100"/>
    </reaction>
</comment>
<dbReference type="EC" id="1.1.1.100" evidence="2"/>
<dbReference type="VEuPathDB" id="VectorBase:BGLAX_034076"/>
<dbReference type="FunFam" id="3.40.50.720:FF:000173">
    <property type="entry name" value="3-oxoacyl-[acyl-carrier protein] reductase"/>
    <property type="match status" value="1"/>
</dbReference>
<dbReference type="InterPro" id="IPR050259">
    <property type="entry name" value="SDR"/>
</dbReference>
<protein>
    <recommendedName>
        <fullName evidence="2">3-oxoacyl-[acyl-carrier-protein] reductase</fullName>
        <ecNumber evidence="2">1.1.1.100</ecNumber>
    </recommendedName>
</protein>